<evidence type="ECO:0000313" key="2">
    <source>
        <dbReference type="EMBL" id="RHG24540.1"/>
    </source>
</evidence>
<reference evidence="2 3" key="1">
    <citation type="submission" date="2018-08" db="EMBL/GenBank/DDBJ databases">
        <title>A genome reference for cultivated species of the human gut microbiota.</title>
        <authorList>
            <person name="Zou Y."/>
            <person name="Xue W."/>
            <person name="Luo G."/>
        </authorList>
    </citation>
    <scope>NUCLEOTIDE SEQUENCE [LARGE SCALE GENOMIC DNA]</scope>
    <source>
        <strain evidence="2 3">AM22-21LB</strain>
    </source>
</reference>
<name>A0A3R6FX19_9FIRM</name>
<sequence>MEETIENLVDYVKYIQELDKEYVLSRGQGQDKVLLPSVFRLDDRNMRLYSNTTAKEFIEEFKNNSVLYLDNHTRNIDNEFEWIILAQHFGVPTCLLDFTYSHMVSLMFALEKAFDYSDNDDGSSVVWFLNPQKLNLESINRNVILNLSEETKVLETAKYPCVVTAIKNNSRVVAQDGVFVYFPQESCELEGIDFHDEFLKKVIIPHKYAKGILASLYTMGMRFKDIYPELTSVSKDILLKHNVMEYYRMEAENE</sequence>
<dbReference type="AlphaFoldDB" id="A0A3R6FX19"/>
<accession>A0A3R6FX19</accession>
<dbReference type="Pfam" id="PF08867">
    <property type="entry name" value="FRG"/>
    <property type="match status" value="1"/>
</dbReference>
<proteinExistence type="predicted"/>
<dbReference type="RefSeq" id="WP_118772967.1">
    <property type="nucleotide sequence ID" value="NZ_QRID01000031.1"/>
</dbReference>
<protein>
    <submittedName>
        <fullName evidence="2">FRG domain-containing protein</fullName>
    </submittedName>
</protein>
<evidence type="ECO:0000259" key="1">
    <source>
        <dbReference type="SMART" id="SM00901"/>
    </source>
</evidence>
<feature type="domain" description="FRG" evidence="1">
    <location>
        <begin position="19"/>
        <end position="127"/>
    </location>
</feature>
<dbReference type="EMBL" id="QRID01000031">
    <property type="protein sequence ID" value="RHG24540.1"/>
    <property type="molecule type" value="Genomic_DNA"/>
</dbReference>
<gene>
    <name evidence="2" type="ORF">DW264_18070</name>
</gene>
<dbReference type="SMART" id="SM00901">
    <property type="entry name" value="FRG"/>
    <property type="match status" value="1"/>
</dbReference>
<organism evidence="2 3">
    <name type="scientific">Roseburia intestinalis</name>
    <dbReference type="NCBI Taxonomy" id="166486"/>
    <lineage>
        <taxon>Bacteria</taxon>
        <taxon>Bacillati</taxon>
        <taxon>Bacillota</taxon>
        <taxon>Clostridia</taxon>
        <taxon>Lachnospirales</taxon>
        <taxon>Lachnospiraceae</taxon>
        <taxon>Roseburia</taxon>
    </lineage>
</organism>
<dbReference type="InterPro" id="IPR014966">
    <property type="entry name" value="FRG-dom"/>
</dbReference>
<evidence type="ECO:0000313" key="3">
    <source>
        <dbReference type="Proteomes" id="UP000284051"/>
    </source>
</evidence>
<dbReference type="Proteomes" id="UP000284051">
    <property type="component" value="Unassembled WGS sequence"/>
</dbReference>
<comment type="caution">
    <text evidence="2">The sequence shown here is derived from an EMBL/GenBank/DDBJ whole genome shotgun (WGS) entry which is preliminary data.</text>
</comment>